<dbReference type="InterPro" id="IPR041118">
    <property type="entry name" value="Rx_N"/>
</dbReference>
<dbReference type="GO" id="GO:0006952">
    <property type="term" value="P:defense response"/>
    <property type="evidence" value="ECO:0007669"/>
    <property type="project" value="UniProtKB-KW"/>
</dbReference>
<feature type="domain" description="NB-ARC" evidence="8">
    <location>
        <begin position="397"/>
        <end position="549"/>
    </location>
</feature>
<evidence type="ECO:0000256" key="6">
    <source>
        <dbReference type="ARBA" id="ARBA00022840"/>
    </source>
</evidence>
<keyword evidence="4" id="KW-0547">Nucleotide-binding</keyword>
<evidence type="ECO:0000259" key="10">
    <source>
        <dbReference type="Pfam" id="PF23559"/>
    </source>
</evidence>
<keyword evidence="3" id="KW-0677">Repeat</keyword>
<dbReference type="GO" id="GO:0005524">
    <property type="term" value="F:ATP binding"/>
    <property type="evidence" value="ECO:0007669"/>
    <property type="project" value="UniProtKB-KW"/>
</dbReference>
<keyword evidence="2" id="KW-0433">Leucine-rich repeat</keyword>
<reference evidence="12 13" key="2">
    <citation type="submission" date="2024-10" db="EMBL/GenBank/DDBJ databases">
        <authorList>
            <person name="Ryan C."/>
        </authorList>
    </citation>
    <scope>NUCLEOTIDE SEQUENCE [LARGE SCALE GENOMIC DNA]</scope>
</reference>
<evidence type="ECO:0000256" key="2">
    <source>
        <dbReference type="ARBA" id="ARBA00022614"/>
    </source>
</evidence>
<dbReference type="InterPro" id="IPR042197">
    <property type="entry name" value="Apaf_helical"/>
</dbReference>
<dbReference type="Pfam" id="PF25019">
    <property type="entry name" value="LRR_R13L1-DRL21"/>
    <property type="match status" value="1"/>
</dbReference>
<dbReference type="EMBL" id="OZ075117">
    <property type="protein sequence ID" value="CAL5080752.1"/>
    <property type="molecule type" value="Genomic_DNA"/>
</dbReference>
<sequence length="1615" mass="180640">MAKLGIEAARWMIGRALGTASSGLLEAWAASSELGDNVEALRMELLYAEGMLNNARSRGHGRGPEIQNPALAELVQKLRDLAYRADDVLDELEYFRIQDELDGTYHAADEHGGGCIRNQALNARHIARNIRNILGLSNCSGSHDEQDEDARRGRVSCAACPCLGLTAPPDDDEQEEDASRGVPCGAIWPCRRSSSKQPTPPPTNQQGSQEVDNGCMSRMTSRACAKITKCSRGSAAHNQPGDEQAEDAGRGVLCGAVLPCAGTSLKPPSTPSEGDQEVHGGCLSTLTSGARHTIHNVGKSLPCYSDSHVLNDANFNVPSLYWTSIFPLLMKEIVEKLKPLCAKVSKILNLELLAANHTNARSMDTGRPITTPESGEPGFYGRKEEKSDIVRDITKGQHRDMDLKVLPIVGPGGIGKTTLTQEIYKEVENHFEVKLWVCVSLNFSVSWLTQEIADKIKKGENDCAEDRIEEGLKSKRFLLVLDDMWSCSRDEWNRFLVPFKKGQAKGSVILVTTRLPALAEIVKTTDHWIDLKCLDPESFKNLFRAHAFGDNQIMNNHNGLQDIGDKIVDKLKGSPLAAKTVGKLLKNNLDLAHWTRVLDSKEWESQNGDNDIMPALKLSFDYLPYHLQQCFSYSALFPEDYRFGEEEIVRFWIGLDVLHSRGKNKRIEDIGLSYLKELVNHGFFKKEEDENGSTYYIIHDLLHELAIKVAADECLIICSSNNLRSLQLPPSIRHLSINIDDSSVKDRKTFDIYKEEFSVLGERLKVENLHSLMLFGEHQGSFVNAFRGLFSKAKALRLIFIFGGKYRVEDLLCNFMNLVHLRYLRIQNDKYPKPQPPKNMSRFYHLRVLDLQGCEKCCDLPRHIRNLLKLRHFIVPDDVMHACVFGVGRLKSLQELRRFEVRKELNGFELRQIGHLLELCRSLRIDSLENVEGREEADGAKLIHKKYVQELILNWNAERCSIDPAGEEQVIEGLKPHSNLLKLSIIGYGGHTCPSWLAGLKNLESLCLDGVAWQTFPPIGDLQLVNEGAKEISSNIPSQHFKNLRRIELKNLARLERWIIRSTSDVLSHLEELNIRNCPELVELSFSYSTRSQQDQNTRFPRLHELIIEDCPKLLPPVPWTSARFPLTHVFSSVGLDLCWLFYGKSYDDDLVCLEIIRDEYAQDMTATFWTAFDFDKLTGLEKLVMRMCPPLPHDGLQKLSSTIKILDISGSPNIYNGKKLTEVLSCMPKISELKIFGCEKITRLSVMERLEATSSSIEEEEIAAEGLLLLPPQLQKLRIESCSKLSLIPNSPHENGGGLQGLCCLRSLRISDCPKFLTCYSLPSFSSCFPFPASLRSLSCICMEMLAPISNLAYLTELTILRCGNSGGVDLGCLLAHGCLHKLFVKEAPNLFPTESSENTPDILGQGLSFPSSELQSLWTDDVAGVLTAPICGLLSSSLTELDLNPNEEMECFTKEQDEALQLLTSLQQLDLSGCNKLQSLPAGLRKLTNLKTILIPDTPAIHSLHRGSFTDSLQALKIWRGDIRSMPKDRLPNSLRKLTIYSCSAIRSLPKDSLPDSLQELVISFCPAIRALPKGGFPSSLRLLDVSHCNNSKELKRQCQKLIGTIPIVYASD</sequence>
<evidence type="ECO:0000259" key="8">
    <source>
        <dbReference type="Pfam" id="PF00931"/>
    </source>
</evidence>
<dbReference type="Proteomes" id="UP001497457">
    <property type="component" value="Chromosome 7b"/>
</dbReference>
<dbReference type="PANTHER" id="PTHR36766:SF70">
    <property type="entry name" value="DISEASE RESISTANCE PROTEIN RGA4"/>
    <property type="match status" value="1"/>
</dbReference>
<dbReference type="Gene3D" id="3.80.10.10">
    <property type="entry name" value="Ribonuclease Inhibitor"/>
    <property type="match status" value="3"/>
</dbReference>
<dbReference type="PANTHER" id="PTHR36766">
    <property type="entry name" value="PLANT BROAD-SPECTRUM MILDEW RESISTANCE PROTEIN RPW8"/>
    <property type="match status" value="1"/>
</dbReference>
<organism evidence="12 13">
    <name type="scientific">Urochloa decumbens</name>
    <dbReference type="NCBI Taxonomy" id="240449"/>
    <lineage>
        <taxon>Eukaryota</taxon>
        <taxon>Viridiplantae</taxon>
        <taxon>Streptophyta</taxon>
        <taxon>Embryophyta</taxon>
        <taxon>Tracheophyta</taxon>
        <taxon>Spermatophyta</taxon>
        <taxon>Magnoliopsida</taxon>
        <taxon>Liliopsida</taxon>
        <taxon>Poales</taxon>
        <taxon>Poaceae</taxon>
        <taxon>PACMAD clade</taxon>
        <taxon>Panicoideae</taxon>
        <taxon>Panicodae</taxon>
        <taxon>Paniceae</taxon>
        <taxon>Melinidinae</taxon>
        <taxon>Urochloa</taxon>
    </lineage>
</organism>
<dbReference type="SUPFAM" id="SSF52058">
    <property type="entry name" value="L domain-like"/>
    <property type="match status" value="2"/>
</dbReference>
<dbReference type="Pfam" id="PF18052">
    <property type="entry name" value="Rx_N"/>
    <property type="match status" value="1"/>
</dbReference>
<evidence type="ECO:0000256" key="4">
    <source>
        <dbReference type="ARBA" id="ARBA00022741"/>
    </source>
</evidence>
<protein>
    <recommendedName>
        <fullName evidence="14">AAA+ ATPase domain-containing protein</fullName>
    </recommendedName>
</protein>
<dbReference type="GO" id="GO:0051707">
    <property type="term" value="P:response to other organism"/>
    <property type="evidence" value="ECO:0007669"/>
    <property type="project" value="UniProtKB-ARBA"/>
</dbReference>
<evidence type="ECO:0000256" key="5">
    <source>
        <dbReference type="ARBA" id="ARBA00022821"/>
    </source>
</evidence>
<feature type="region of interest" description="Disordered" evidence="7">
    <location>
        <begin position="191"/>
        <end position="212"/>
    </location>
</feature>
<keyword evidence="13" id="KW-1185">Reference proteome</keyword>
<dbReference type="InterPro" id="IPR002182">
    <property type="entry name" value="NB-ARC"/>
</dbReference>
<dbReference type="InterPro" id="IPR032675">
    <property type="entry name" value="LRR_dom_sf"/>
</dbReference>
<keyword evidence="5" id="KW-0611">Plant defense</keyword>
<reference evidence="13" key="1">
    <citation type="submission" date="2024-06" db="EMBL/GenBank/DDBJ databases">
        <authorList>
            <person name="Ryan C."/>
        </authorList>
    </citation>
    <scope>NUCLEOTIDE SEQUENCE [LARGE SCALE GENOMIC DNA]</scope>
</reference>
<dbReference type="InterPro" id="IPR056789">
    <property type="entry name" value="LRR_R13L1-DRL21"/>
</dbReference>
<accession>A0ABC9FT36</accession>
<keyword evidence="6" id="KW-0067">ATP-binding</keyword>
<feature type="domain" description="Disease resistance protein winged helix" evidence="10">
    <location>
        <begin position="636"/>
        <end position="706"/>
    </location>
</feature>
<evidence type="ECO:0008006" key="14">
    <source>
        <dbReference type="Google" id="ProtNLM"/>
    </source>
</evidence>
<dbReference type="InterPro" id="IPR036388">
    <property type="entry name" value="WH-like_DNA-bd_sf"/>
</dbReference>
<proteinExistence type="inferred from homology"/>
<dbReference type="Gene3D" id="1.10.10.10">
    <property type="entry name" value="Winged helix-like DNA-binding domain superfamily/Winged helix DNA-binding domain"/>
    <property type="match status" value="1"/>
</dbReference>
<evidence type="ECO:0000313" key="13">
    <source>
        <dbReference type="Proteomes" id="UP001497457"/>
    </source>
</evidence>
<evidence type="ECO:0000256" key="1">
    <source>
        <dbReference type="ARBA" id="ARBA00008894"/>
    </source>
</evidence>
<dbReference type="Gene3D" id="1.20.5.4130">
    <property type="match status" value="1"/>
</dbReference>
<evidence type="ECO:0000313" key="12">
    <source>
        <dbReference type="EMBL" id="CAL5080752.1"/>
    </source>
</evidence>
<dbReference type="Gene3D" id="1.10.8.430">
    <property type="entry name" value="Helical domain of apoptotic protease-activating factors"/>
    <property type="match status" value="1"/>
</dbReference>
<name>A0ABC9FT36_9POAL</name>
<dbReference type="Gene3D" id="3.40.50.300">
    <property type="entry name" value="P-loop containing nucleotide triphosphate hydrolases"/>
    <property type="match status" value="1"/>
</dbReference>
<dbReference type="InterPro" id="IPR058922">
    <property type="entry name" value="WHD_DRP"/>
</dbReference>
<gene>
    <name evidence="12" type="ORF">URODEC1_LOCUS108250</name>
</gene>
<dbReference type="SUPFAM" id="SSF52540">
    <property type="entry name" value="P-loop containing nucleoside triphosphate hydrolases"/>
    <property type="match status" value="1"/>
</dbReference>
<dbReference type="Pfam" id="PF23559">
    <property type="entry name" value="WHD_DRP"/>
    <property type="match status" value="1"/>
</dbReference>
<dbReference type="InterPro" id="IPR027417">
    <property type="entry name" value="P-loop_NTPase"/>
</dbReference>
<feature type="domain" description="Disease resistance N-terminal" evidence="9">
    <location>
        <begin position="14"/>
        <end position="99"/>
    </location>
</feature>
<evidence type="ECO:0000256" key="7">
    <source>
        <dbReference type="SAM" id="MobiDB-lite"/>
    </source>
</evidence>
<dbReference type="Pfam" id="PF00931">
    <property type="entry name" value="NB-ARC"/>
    <property type="match status" value="1"/>
</dbReference>
<dbReference type="PRINTS" id="PR00364">
    <property type="entry name" value="DISEASERSIST"/>
</dbReference>
<evidence type="ECO:0000256" key="3">
    <source>
        <dbReference type="ARBA" id="ARBA00022737"/>
    </source>
</evidence>
<comment type="similarity">
    <text evidence="1">Belongs to the disease resistance NB-LRR family.</text>
</comment>
<evidence type="ECO:0000259" key="11">
    <source>
        <dbReference type="Pfam" id="PF25019"/>
    </source>
</evidence>
<evidence type="ECO:0000259" key="9">
    <source>
        <dbReference type="Pfam" id="PF18052"/>
    </source>
</evidence>
<feature type="domain" description="R13L1/DRL21-like LRR repeat region" evidence="11">
    <location>
        <begin position="910"/>
        <end position="1024"/>
    </location>
</feature>